<keyword evidence="6" id="KW-0460">Magnesium</keyword>
<feature type="binding site" evidence="6">
    <location>
        <position position="15"/>
    </location>
    <ligand>
        <name>ATP</name>
        <dbReference type="ChEBI" id="CHEBI:30616"/>
    </ligand>
</feature>
<keyword evidence="6" id="KW-0963">Cytoplasm</keyword>
<dbReference type="NCBIfam" id="TIGR00016">
    <property type="entry name" value="ackA"/>
    <property type="match status" value="1"/>
</dbReference>
<evidence type="ECO:0000256" key="6">
    <source>
        <dbReference type="HAMAP-Rule" id="MF_00020"/>
    </source>
</evidence>
<evidence type="ECO:0000256" key="1">
    <source>
        <dbReference type="ARBA" id="ARBA00008748"/>
    </source>
</evidence>
<keyword evidence="9" id="KW-1185">Reference proteome</keyword>
<feature type="binding site" evidence="6">
    <location>
        <begin position="281"/>
        <end position="283"/>
    </location>
    <ligand>
        <name>ATP</name>
        <dbReference type="ChEBI" id="CHEBI:30616"/>
    </ligand>
</feature>
<comment type="similarity">
    <text evidence="1 6 7">Belongs to the acetokinase family.</text>
</comment>
<dbReference type="PROSITE" id="PS01075">
    <property type="entry name" value="ACETATE_KINASE_1"/>
    <property type="match status" value="1"/>
</dbReference>
<feature type="site" description="Transition state stabilizer" evidence="6">
    <location>
        <position position="178"/>
    </location>
</feature>
<reference evidence="8 9" key="1">
    <citation type="submission" date="2016-11" db="EMBL/GenBank/DDBJ databases">
        <title>Interaction between Lactobacillus species and yeast in water kefir.</title>
        <authorList>
            <person name="Behr J."/>
            <person name="Xu D."/>
            <person name="Vogel R.F."/>
        </authorList>
    </citation>
    <scope>NUCLEOTIDE SEQUENCE [LARGE SCALE GENOMIC DNA]</scope>
    <source>
        <strain evidence="8 9">TMW 1.1827</strain>
    </source>
</reference>
<dbReference type="Pfam" id="PF00871">
    <property type="entry name" value="Acetate_kinase"/>
    <property type="match status" value="1"/>
</dbReference>
<comment type="function">
    <text evidence="6">Catalyzes the formation of acetyl phosphate from acetate and ATP. Can also catalyze the reverse reaction.</text>
</comment>
<gene>
    <name evidence="6" type="primary">ackA</name>
    <name evidence="8" type="ORF">BSQ50_08365</name>
</gene>
<dbReference type="GO" id="GO:0008776">
    <property type="term" value="F:acetate kinase activity"/>
    <property type="evidence" value="ECO:0007669"/>
    <property type="project" value="UniProtKB-UniRule"/>
</dbReference>
<dbReference type="Proteomes" id="UP000324497">
    <property type="component" value="Chromosome"/>
</dbReference>
<dbReference type="KEGG" id="lng:BSQ50_08365"/>
<dbReference type="PANTHER" id="PTHR21060:SF15">
    <property type="entry name" value="ACETATE KINASE-RELATED"/>
    <property type="match status" value="1"/>
</dbReference>
<comment type="cofactor">
    <cofactor evidence="6">
        <name>Mg(2+)</name>
        <dbReference type="ChEBI" id="CHEBI:18420"/>
    </cofactor>
    <cofactor evidence="6">
        <name>Mn(2+)</name>
        <dbReference type="ChEBI" id="CHEBI:29035"/>
    </cofactor>
    <text evidence="6">Mg(2+). Can also accept Mn(2+).</text>
</comment>
<keyword evidence="5 6" id="KW-0067">ATP-binding</keyword>
<dbReference type="PROSITE" id="PS01076">
    <property type="entry name" value="ACETATE_KINASE_2"/>
    <property type="match status" value="1"/>
</dbReference>
<feature type="binding site" evidence="6">
    <location>
        <position position="381"/>
    </location>
    <ligand>
        <name>Mg(2+)</name>
        <dbReference type="ChEBI" id="CHEBI:18420"/>
    </ligand>
</feature>
<dbReference type="PANTHER" id="PTHR21060">
    <property type="entry name" value="ACETATE KINASE"/>
    <property type="match status" value="1"/>
</dbReference>
<comment type="subunit">
    <text evidence="6">Homodimer.</text>
</comment>
<dbReference type="Gene3D" id="3.30.420.40">
    <property type="match status" value="2"/>
</dbReference>
<comment type="subcellular location">
    <subcellularLocation>
        <location evidence="6">Cytoplasm</location>
    </subcellularLocation>
</comment>
<protein>
    <recommendedName>
        <fullName evidence="6">Acetate kinase</fullName>
        <ecNumber evidence="6">2.7.2.1</ecNumber>
    </recommendedName>
    <alternativeName>
        <fullName evidence="6">Acetokinase</fullName>
    </alternativeName>
</protein>
<keyword evidence="3 6" id="KW-0547">Nucleotide-binding</keyword>
<evidence type="ECO:0000313" key="8">
    <source>
        <dbReference type="EMBL" id="AUJ32547.1"/>
    </source>
</evidence>
<name>A0A3S6R1T8_9LACO</name>
<feature type="binding site" evidence="6">
    <location>
        <position position="8"/>
    </location>
    <ligand>
        <name>Mg(2+)</name>
        <dbReference type="ChEBI" id="CHEBI:18420"/>
    </ligand>
</feature>
<dbReference type="InterPro" id="IPR023865">
    <property type="entry name" value="Aliphatic_acid_kinase_CS"/>
</dbReference>
<proteinExistence type="inferred from homology"/>
<sequence length="395" mass="43587">MIKVLAINAGSSSLKWKLFLMPQQKVLAQGLIEKIGLPDSQVSFILGKKHYQFNWIIKTQLAAVKQLLKLLREYSIVTNLDEIKAVGHRFVNGGSSFSDSVIVNEKVLQQLTGLNELAPLHNPSNIMAIKAFKQALPAAVSVAVFDTGFHQSLPIKNFLYSLPYQYYQRFQVRKYGAHGISYRYVFNKLLESSGLIAKKTNAIIMHLGSGASICAIKEGRSFDTSMGFSPVSGITMQTRVGDVDASAIVYLQKKLGINSEKMLEILNNNSGILGISGISPDMRDVLADTAASKRAQLAIEIFVNQIVKYIGAYIAELQQVDAIVFTGGIGENIPLIREKICQQLGFMGVKVDSEKNQNPQKYSLISTPKSSSTVWVIPTNEELMIAQDAYRLADY</sequence>
<feature type="active site" description="Proton donor/acceptor" evidence="6">
    <location>
        <position position="146"/>
    </location>
</feature>
<accession>A0A3S6R1T8</accession>
<evidence type="ECO:0000256" key="5">
    <source>
        <dbReference type="ARBA" id="ARBA00022840"/>
    </source>
</evidence>
<keyword evidence="6" id="KW-0479">Metal-binding</keyword>
<dbReference type="AlphaFoldDB" id="A0A3S6R1T8"/>
<dbReference type="InterPro" id="IPR000890">
    <property type="entry name" value="Aliphatic_acid_kin_short-chain"/>
</dbReference>
<dbReference type="InterPro" id="IPR004372">
    <property type="entry name" value="Ac/propionate_kinase"/>
</dbReference>
<evidence type="ECO:0000256" key="7">
    <source>
        <dbReference type="RuleBase" id="RU003835"/>
    </source>
</evidence>
<dbReference type="HAMAP" id="MF_00020">
    <property type="entry name" value="Acetate_kinase"/>
    <property type="match status" value="1"/>
</dbReference>
<evidence type="ECO:0000313" key="9">
    <source>
        <dbReference type="Proteomes" id="UP000324497"/>
    </source>
</evidence>
<dbReference type="EMBL" id="CP018180">
    <property type="protein sequence ID" value="AUJ32547.1"/>
    <property type="molecule type" value="Genomic_DNA"/>
</dbReference>
<evidence type="ECO:0000256" key="3">
    <source>
        <dbReference type="ARBA" id="ARBA00022741"/>
    </source>
</evidence>
<evidence type="ECO:0000256" key="2">
    <source>
        <dbReference type="ARBA" id="ARBA00022679"/>
    </source>
</evidence>
<feature type="binding site" evidence="6">
    <location>
        <begin position="328"/>
        <end position="332"/>
    </location>
    <ligand>
        <name>ATP</name>
        <dbReference type="ChEBI" id="CHEBI:30616"/>
    </ligand>
</feature>
<keyword evidence="2 6" id="KW-0808">Transferase</keyword>
<feature type="binding site" evidence="6">
    <location>
        <begin position="206"/>
        <end position="210"/>
    </location>
    <ligand>
        <name>ATP</name>
        <dbReference type="ChEBI" id="CHEBI:30616"/>
    </ligand>
</feature>
<feature type="site" description="Transition state stabilizer" evidence="6">
    <location>
        <position position="239"/>
    </location>
</feature>
<dbReference type="GO" id="GO:0006085">
    <property type="term" value="P:acetyl-CoA biosynthetic process"/>
    <property type="evidence" value="ECO:0007669"/>
    <property type="project" value="UniProtKB-UniRule"/>
</dbReference>
<evidence type="ECO:0000256" key="4">
    <source>
        <dbReference type="ARBA" id="ARBA00022777"/>
    </source>
</evidence>
<feature type="binding site" evidence="6">
    <location>
        <position position="89"/>
    </location>
    <ligand>
        <name>substrate</name>
    </ligand>
</feature>
<organism evidence="8 9">
    <name type="scientific">Liquorilactobacillus nagelii</name>
    <dbReference type="NCBI Taxonomy" id="82688"/>
    <lineage>
        <taxon>Bacteria</taxon>
        <taxon>Bacillati</taxon>
        <taxon>Bacillota</taxon>
        <taxon>Bacilli</taxon>
        <taxon>Lactobacillales</taxon>
        <taxon>Lactobacillaceae</taxon>
        <taxon>Liquorilactobacillus</taxon>
    </lineage>
</organism>
<dbReference type="GO" id="GO:0000287">
    <property type="term" value="F:magnesium ion binding"/>
    <property type="evidence" value="ECO:0007669"/>
    <property type="project" value="UniProtKB-UniRule"/>
</dbReference>
<dbReference type="CDD" id="cd24010">
    <property type="entry name" value="ASKHA_NBD_AcK_PK"/>
    <property type="match status" value="1"/>
</dbReference>
<dbReference type="EC" id="2.7.2.1" evidence="6"/>
<dbReference type="GO" id="GO:0005737">
    <property type="term" value="C:cytoplasm"/>
    <property type="evidence" value="ECO:0007669"/>
    <property type="project" value="UniProtKB-SubCell"/>
</dbReference>
<keyword evidence="4 6" id="KW-0418">Kinase</keyword>
<dbReference type="GO" id="GO:0006083">
    <property type="term" value="P:acetate metabolic process"/>
    <property type="evidence" value="ECO:0007669"/>
    <property type="project" value="TreeGrafter"/>
</dbReference>
<dbReference type="PIRSF" id="PIRSF000722">
    <property type="entry name" value="Acetate_prop_kin"/>
    <property type="match status" value="1"/>
</dbReference>
<comment type="catalytic activity">
    <reaction evidence="6">
        <text>acetate + ATP = acetyl phosphate + ADP</text>
        <dbReference type="Rhea" id="RHEA:11352"/>
        <dbReference type="ChEBI" id="CHEBI:22191"/>
        <dbReference type="ChEBI" id="CHEBI:30089"/>
        <dbReference type="ChEBI" id="CHEBI:30616"/>
        <dbReference type="ChEBI" id="CHEBI:456216"/>
        <dbReference type="EC" id="2.7.2.1"/>
    </reaction>
</comment>
<dbReference type="InterPro" id="IPR043129">
    <property type="entry name" value="ATPase_NBD"/>
</dbReference>
<dbReference type="SUPFAM" id="SSF53067">
    <property type="entry name" value="Actin-like ATPase domain"/>
    <property type="match status" value="2"/>
</dbReference>
<dbReference type="PRINTS" id="PR00471">
    <property type="entry name" value="ACETATEKNASE"/>
</dbReference>
<dbReference type="UniPathway" id="UPA00340">
    <property type="reaction ID" value="UER00458"/>
</dbReference>
<comment type="pathway">
    <text evidence="6">Metabolic intermediate biosynthesis; acetyl-CoA biosynthesis; acetyl-CoA from acetate: step 1/2.</text>
</comment>
<dbReference type="RefSeq" id="WP_148126881.1">
    <property type="nucleotide sequence ID" value="NZ_CP018180.1"/>
</dbReference>
<dbReference type="GO" id="GO:0005524">
    <property type="term" value="F:ATP binding"/>
    <property type="evidence" value="ECO:0007669"/>
    <property type="project" value="UniProtKB-KW"/>
</dbReference>